<reference evidence="1 2" key="1">
    <citation type="journal article" date="2016" name="Front. Microbiol.">
        <title>Single-Cell (Meta-)Genomics of a Dimorphic Candidatus Thiomargarita nelsonii Reveals Genomic Plasticity.</title>
        <authorList>
            <person name="Flood B.E."/>
            <person name="Fliss P."/>
            <person name="Jones D.S."/>
            <person name="Dick G.J."/>
            <person name="Jain S."/>
            <person name="Kaster A.K."/>
            <person name="Winkel M."/>
            <person name="Mussmann M."/>
            <person name="Bailey J."/>
        </authorList>
    </citation>
    <scope>NUCLEOTIDE SEQUENCE [LARGE SCALE GENOMIC DNA]</scope>
    <source>
        <strain evidence="1">Hydrate Ridge</strain>
    </source>
</reference>
<dbReference type="EMBL" id="JSZA02000054">
    <property type="protein sequence ID" value="KHD05413.1"/>
    <property type="molecule type" value="Genomic_DNA"/>
</dbReference>
<dbReference type="AlphaFoldDB" id="A0A0A6P3V4"/>
<protein>
    <submittedName>
        <fullName evidence="1">Uncharacterized protein</fullName>
    </submittedName>
</protein>
<name>A0A0A6P3V4_9GAMM</name>
<accession>A0A0A6P3V4</accession>
<gene>
    <name evidence="1" type="ORF">PN36_15070</name>
</gene>
<evidence type="ECO:0000313" key="1">
    <source>
        <dbReference type="EMBL" id="KHD05413.1"/>
    </source>
</evidence>
<evidence type="ECO:0000313" key="2">
    <source>
        <dbReference type="Proteomes" id="UP000030428"/>
    </source>
</evidence>
<sequence length="153" mass="17792">MDERDLIRCFEPLGLGEDKVEQAPHFELNRKTLTEWVEADRQSLETNGEPGFLDIFLYLEELCEKLVDEQRTPHIVILSGRSTRLPFIKEMIVDSTQLPPHRIRTLDKILPDSLRLLGFKNLDKLAVVCGAQRFSFCDHIRFATQPDEPIFNR</sequence>
<comment type="caution">
    <text evidence="1">The sequence shown here is derived from an EMBL/GenBank/DDBJ whole genome shotgun (WGS) entry which is preliminary data.</text>
</comment>
<proteinExistence type="predicted"/>
<organism evidence="1 2">
    <name type="scientific">Candidatus Thiomargarita nelsonii</name>
    <dbReference type="NCBI Taxonomy" id="1003181"/>
    <lineage>
        <taxon>Bacteria</taxon>
        <taxon>Pseudomonadati</taxon>
        <taxon>Pseudomonadota</taxon>
        <taxon>Gammaproteobacteria</taxon>
        <taxon>Thiotrichales</taxon>
        <taxon>Thiotrichaceae</taxon>
        <taxon>Thiomargarita</taxon>
    </lineage>
</organism>
<keyword evidence="2" id="KW-1185">Reference proteome</keyword>
<dbReference type="Proteomes" id="UP000030428">
    <property type="component" value="Unassembled WGS sequence"/>
</dbReference>